<evidence type="ECO:0000313" key="2">
    <source>
        <dbReference type="EMBL" id="CAL4786908.1"/>
    </source>
</evidence>
<evidence type="ECO:0000313" key="3">
    <source>
        <dbReference type="Proteomes" id="UP001152797"/>
    </source>
</evidence>
<proteinExistence type="predicted"/>
<dbReference type="EMBL" id="CAMXCT010002657">
    <property type="protein sequence ID" value="CAI3999596.1"/>
    <property type="molecule type" value="Genomic_DNA"/>
</dbReference>
<dbReference type="EMBL" id="CAMXCT030002657">
    <property type="protein sequence ID" value="CAL4786908.1"/>
    <property type="molecule type" value="Genomic_DNA"/>
</dbReference>
<organism evidence="1">
    <name type="scientific">Cladocopium goreaui</name>
    <dbReference type="NCBI Taxonomy" id="2562237"/>
    <lineage>
        <taxon>Eukaryota</taxon>
        <taxon>Sar</taxon>
        <taxon>Alveolata</taxon>
        <taxon>Dinophyceae</taxon>
        <taxon>Suessiales</taxon>
        <taxon>Symbiodiniaceae</taxon>
        <taxon>Cladocopium</taxon>
    </lineage>
</organism>
<dbReference type="Proteomes" id="UP001152797">
    <property type="component" value="Unassembled WGS sequence"/>
</dbReference>
<dbReference type="EMBL" id="CAMXCT020002657">
    <property type="protein sequence ID" value="CAL1152971.1"/>
    <property type="molecule type" value="Genomic_DNA"/>
</dbReference>
<reference evidence="2 3" key="2">
    <citation type="submission" date="2024-05" db="EMBL/GenBank/DDBJ databases">
        <authorList>
            <person name="Chen Y."/>
            <person name="Shah S."/>
            <person name="Dougan E. K."/>
            <person name="Thang M."/>
            <person name="Chan C."/>
        </authorList>
    </citation>
    <scope>NUCLEOTIDE SEQUENCE [LARGE SCALE GENOMIC DNA]</scope>
</reference>
<name>A0A9P1D0C6_9DINO</name>
<protein>
    <submittedName>
        <fullName evidence="1">Uncharacterized protein</fullName>
    </submittedName>
</protein>
<reference evidence="1" key="1">
    <citation type="submission" date="2022-10" db="EMBL/GenBank/DDBJ databases">
        <authorList>
            <person name="Chen Y."/>
            <person name="Dougan E. K."/>
            <person name="Chan C."/>
            <person name="Rhodes N."/>
            <person name="Thang M."/>
        </authorList>
    </citation>
    <scope>NUCLEOTIDE SEQUENCE</scope>
</reference>
<comment type="caution">
    <text evidence="1">The sequence shown here is derived from an EMBL/GenBank/DDBJ whole genome shotgun (WGS) entry which is preliminary data.</text>
</comment>
<keyword evidence="3" id="KW-1185">Reference proteome</keyword>
<evidence type="ECO:0000313" key="1">
    <source>
        <dbReference type="EMBL" id="CAI3999596.1"/>
    </source>
</evidence>
<gene>
    <name evidence="1" type="ORF">C1SCF055_LOCUS25780</name>
</gene>
<accession>A0A9P1D0C6</accession>
<dbReference type="AlphaFoldDB" id="A0A9P1D0C6"/>
<sequence length="136" mass="15179">MGSPIFGQTLLCSFLLLGKRKTRVFFGISLAQAHNTRSPRESSRNYMELPDLYEGNMYLKPETLHLAGQFIHGAMPFPVFPENQTSEYEPAKKQGTYASDCHAAVAFPKHLCLLQSDLKNRAASQGPEAFLSTKLE</sequence>
<feature type="non-terminal residue" evidence="1">
    <location>
        <position position="136"/>
    </location>
</feature>